<sequence>MEKKVGVGLIGSQFISTIHFESLTTVADAEVLAVMSPTQANASAFTKEHGILYQFTDLDALLAMERIDRVVIGTPISLTA</sequence>
<dbReference type="Gene3D" id="3.40.50.720">
    <property type="entry name" value="NAD(P)-binding Rossmann-like Domain"/>
    <property type="match status" value="1"/>
</dbReference>
<proteinExistence type="predicted"/>
<dbReference type="STRING" id="641691.SAMN05421636_10214"/>
<dbReference type="InterPro" id="IPR036291">
    <property type="entry name" value="NAD(P)-bd_dom_sf"/>
</dbReference>
<dbReference type="AlphaFoldDB" id="A0A1G6XXM7"/>
<accession>A0A1G6XXM7</accession>
<dbReference type="Pfam" id="PF01408">
    <property type="entry name" value="GFO_IDH_MocA"/>
    <property type="match status" value="1"/>
</dbReference>
<reference evidence="2 3" key="1">
    <citation type="submission" date="2016-10" db="EMBL/GenBank/DDBJ databases">
        <authorList>
            <person name="de Groot N.N."/>
        </authorList>
    </citation>
    <scope>NUCLEOTIDE SEQUENCE [LARGE SCALE GENOMIC DNA]</scope>
    <source>
        <strain evidence="2 3">DSM 23421</strain>
    </source>
</reference>
<dbReference type="SUPFAM" id="SSF51735">
    <property type="entry name" value="NAD(P)-binding Rossmann-fold domains"/>
    <property type="match status" value="1"/>
</dbReference>
<dbReference type="EMBL" id="FNAO01000002">
    <property type="protein sequence ID" value="SDD82155.1"/>
    <property type="molecule type" value="Genomic_DNA"/>
</dbReference>
<feature type="domain" description="Gfo/Idh/MocA-like oxidoreductase N-terminal" evidence="1">
    <location>
        <begin position="6"/>
        <end position="75"/>
    </location>
</feature>
<evidence type="ECO:0000259" key="1">
    <source>
        <dbReference type="Pfam" id="PF01408"/>
    </source>
</evidence>
<evidence type="ECO:0000313" key="3">
    <source>
        <dbReference type="Proteomes" id="UP000199109"/>
    </source>
</evidence>
<protein>
    <submittedName>
        <fullName evidence="2">Oxidoreductase family, NAD-binding Rossmann fold</fullName>
    </submittedName>
</protein>
<dbReference type="InterPro" id="IPR000683">
    <property type="entry name" value="Gfo/Idh/MocA-like_OxRdtase_N"/>
</dbReference>
<gene>
    <name evidence="2" type="ORF">SAMN05421636_10214</name>
</gene>
<keyword evidence="3" id="KW-1185">Reference proteome</keyword>
<name>A0A1G6XXM7_9FLAO</name>
<dbReference type="RefSeq" id="WP_175455235.1">
    <property type="nucleotide sequence ID" value="NZ_FNAO01000002.1"/>
</dbReference>
<organism evidence="2 3">
    <name type="scientific">Pricia antarctica</name>
    <dbReference type="NCBI Taxonomy" id="641691"/>
    <lineage>
        <taxon>Bacteria</taxon>
        <taxon>Pseudomonadati</taxon>
        <taxon>Bacteroidota</taxon>
        <taxon>Flavobacteriia</taxon>
        <taxon>Flavobacteriales</taxon>
        <taxon>Flavobacteriaceae</taxon>
        <taxon>Pricia</taxon>
    </lineage>
</organism>
<evidence type="ECO:0000313" key="2">
    <source>
        <dbReference type="EMBL" id="SDD82155.1"/>
    </source>
</evidence>
<dbReference type="GO" id="GO:0000166">
    <property type="term" value="F:nucleotide binding"/>
    <property type="evidence" value="ECO:0007669"/>
    <property type="project" value="InterPro"/>
</dbReference>
<dbReference type="Proteomes" id="UP000199109">
    <property type="component" value="Unassembled WGS sequence"/>
</dbReference>